<dbReference type="AlphaFoldDB" id="A0A699UT02"/>
<feature type="non-terminal residue" evidence="2">
    <location>
        <position position="1"/>
    </location>
</feature>
<accession>A0A699UT02</accession>
<comment type="caution">
    <text evidence="2">The sequence shown here is derived from an EMBL/GenBank/DDBJ whole genome shotgun (WGS) entry which is preliminary data.</text>
</comment>
<evidence type="ECO:0000256" key="1">
    <source>
        <dbReference type="SAM" id="MobiDB-lite"/>
    </source>
</evidence>
<proteinExistence type="predicted"/>
<dbReference type="EMBL" id="BKCJ011369042">
    <property type="protein sequence ID" value="GFD26472.1"/>
    <property type="molecule type" value="Genomic_DNA"/>
</dbReference>
<protein>
    <submittedName>
        <fullName evidence="2">Uncharacterized protein</fullName>
    </submittedName>
</protein>
<sequence length="134" mass="14334">KKWSNAYKECYAVATGATPPKPKASVRKTRSSSDTTITPPTAAAGPRLTTSEKGKQAAKAFKAKSLYALSDVAMTKNSTDEEGDDDKGKDGDGDDEGNDGDDGKEGDNDDDEQDDDEAQDDDDQEDEGNDETYK</sequence>
<reference evidence="2" key="1">
    <citation type="journal article" date="2019" name="Sci. Rep.">
        <title>Draft genome of Tanacetum cinerariifolium, the natural source of mosquito coil.</title>
        <authorList>
            <person name="Yamashiro T."/>
            <person name="Shiraishi A."/>
            <person name="Satake H."/>
            <person name="Nakayama K."/>
        </authorList>
    </citation>
    <scope>NUCLEOTIDE SEQUENCE</scope>
</reference>
<name>A0A699UT02_TANCI</name>
<feature type="region of interest" description="Disordered" evidence="1">
    <location>
        <begin position="15"/>
        <end position="134"/>
    </location>
</feature>
<feature type="compositionally biased region" description="Acidic residues" evidence="1">
    <location>
        <begin position="107"/>
        <end position="134"/>
    </location>
</feature>
<organism evidence="2">
    <name type="scientific">Tanacetum cinerariifolium</name>
    <name type="common">Dalmatian daisy</name>
    <name type="synonym">Chrysanthemum cinerariifolium</name>
    <dbReference type="NCBI Taxonomy" id="118510"/>
    <lineage>
        <taxon>Eukaryota</taxon>
        <taxon>Viridiplantae</taxon>
        <taxon>Streptophyta</taxon>
        <taxon>Embryophyta</taxon>
        <taxon>Tracheophyta</taxon>
        <taxon>Spermatophyta</taxon>
        <taxon>Magnoliopsida</taxon>
        <taxon>eudicotyledons</taxon>
        <taxon>Gunneridae</taxon>
        <taxon>Pentapetalae</taxon>
        <taxon>asterids</taxon>
        <taxon>campanulids</taxon>
        <taxon>Asterales</taxon>
        <taxon>Asteraceae</taxon>
        <taxon>Asteroideae</taxon>
        <taxon>Anthemideae</taxon>
        <taxon>Anthemidinae</taxon>
        <taxon>Tanacetum</taxon>
    </lineage>
</organism>
<gene>
    <name evidence="2" type="ORF">Tci_898441</name>
</gene>
<feature type="non-terminal residue" evidence="2">
    <location>
        <position position="134"/>
    </location>
</feature>
<evidence type="ECO:0000313" key="2">
    <source>
        <dbReference type="EMBL" id="GFD26472.1"/>
    </source>
</evidence>
<feature type="compositionally biased region" description="Low complexity" evidence="1">
    <location>
        <begin position="32"/>
        <end position="46"/>
    </location>
</feature>